<dbReference type="EMBL" id="CP050292">
    <property type="protein sequence ID" value="QND70530.1"/>
    <property type="molecule type" value="Genomic_DNA"/>
</dbReference>
<dbReference type="RefSeq" id="WP_184515445.1">
    <property type="nucleotide sequence ID" value="NZ_CP050292.1"/>
</dbReference>
<evidence type="ECO:0000313" key="1">
    <source>
        <dbReference type="EMBL" id="QND70530.1"/>
    </source>
</evidence>
<evidence type="ECO:0000313" key="2">
    <source>
        <dbReference type="Proteomes" id="UP000515291"/>
    </source>
</evidence>
<proteinExistence type="predicted"/>
<dbReference type="Proteomes" id="UP000515291">
    <property type="component" value="Chromosome"/>
</dbReference>
<organism evidence="1 2">
    <name type="scientific">Tardiphaga robiniae</name>
    <dbReference type="NCBI Taxonomy" id="943830"/>
    <lineage>
        <taxon>Bacteria</taxon>
        <taxon>Pseudomonadati</taxon>
        <taxon>Pseudomonadota</taxon>
        <taxon>Alphaproteobacteria</taxon>
        <taxon>Hyphomicrobiales</taxon>
        <taxon>Nitrobacteraceae</taxon>
        <taxon>Tardiphaga</taxon>
    </lineage>
</organism>
<dbReference type="AlphaFoldDB" id="A0A7G6TUU8"/>
<dbReference type="KEGG" id="trb:HB776_04185"/>
<sequence length="57" mass="6847">MGSLLFDLLMWPIAKVLEKAFDVVLWRKTETPPSDDPTYKKNVQRLIERNREFEKRP</sequence>
<accession>A0A7G6TUU8</accession>
<reference evidence="2" key="1">
    <citation type="journal article" date="2020" name="Mol. Plant Microbe">
        <title>Rhizobial microsymbionts of the narrowly endemic Oxytropis species growing in Kamchatka are characterized by significant genetic diversity and possess a set of genes that are associated with T3SS and T6SS secretion systems and can affect the development of symbiosis.</title>
        <authorList>
            <person name="Safronova V."/>
            <person name="Guro P."/>
            <person name="Sazanova A."/>
            <person name="Kuznetsova I."/>
            <person name="Belimov A."/>
            <person name="Yakubov V."/>
            <person name="Chirak E."/>
            <person name="Afonin A."/>
            <person name="Gogolev Y."/>
            <person name="Andronov E."/>
            <person name="Tikhonovich I."/>
        </authorList>
    </citation>
    <scope>NUCLEOTIDE SEQUENCE [LARGE SCALE GENOMIC DNA]</scope>
    <source>
        <strain evidence="2">581</strain>
    </source>
</reference>
<name>A0A7G6TUU8_9BRAD</name>
<gene>
    <name evidence="1" type="ORF">HB776_04185</name>
</gene>
<protein>
    <submittedName>
        <fullName evidence="1">Uncharacterized protein</fullName>
    </submittedName>
</protein>